<dbReference type="InterPro" id="IPR036428">
    <property type="entry name" value="PCD_sf"/>
</dbReference>
<dbReference type="NCBIfam" id="NF002018">
    <property type="entry name" value="PRK00823.1-3"/>
    <property type="match status" value="1"/>
</dbReference>
<dbReference type="AlphaFoldDB" id="A0A1H4DMB9"/>
<dbReference type="PANTHER" id="PTHR12599:SF0">
    <property type="entry name" value="PTERIN-4-ALPHA-CARBINOLAMINE DEHYDRATASE"/>
    <property type="match status" value="1"/>
</dbReference>
<evidence type="ECO:0000313" key="5">
    <source>
        <dbReference type="EMBL" id="SEA73678.1"/>
    </source>
</evidence>
<dbReference type="NCBIfam" id="NF002017">
    <property type="entry name" value="PRK00823.1-2"/>
    <property type="match status" value="1"/>
</dbReference>
<protein>
    <recommendedName>
        <fullName evidence="4">Putative pterin-4-alpha-carbinolamine dehydratase</fullName>
        <shortName evidence="4">PHS</shortName>
        <ecNumber evidence="4">4.2.1.96</ecNumber>
    </recommendedName>
    <alternativeName>
        <fullName evidence="4">4-alpha-hydroxy-tetrahydropterin dehydratase</fullName>
    </alternativeName>
    <alternativeName>
        <fullName evidence="4">Pterin carbinolamine dehydratase</fullName>
        <shortName evidence="4">PCD</shortName>
    </alternativeName>
</protein>
<dbReference type="STRING" id="908615.SAMN05421540_11228"/>
<dbReference type="SUPFAM" id="SSF55248">
    <property type="entry name" value="PCD-like"/>
    <property type="match status" value="1"/>
</dbReference>
<sequence length="93" mass="10926">MEKMSKNEVQEKLKSLNNWKLHDDVIKKEFTFDDFKSAFAFMTRVAFEAEALTHHPNWENVYNTVKISLNTHDADGITEKDFDLAEKIDAIYK</sequence>
<dbReference type="InterPro" id="IPR001533">
    <property type="entry name" value="Pterin_deHydtase"/>
</dbReference>
<proteinExistence type="inferred from homology"/>
<dbReference type="GO" id="GO:0006729">
    <property type="term" value="P:tetrahydrobiopterin biosynthetic process"/>
    <property type="evidence" value="ECO:0007669"/>
    <property type="project" value="InterPro"/>
</dbReference>
<dbReference type="PANTHER" id="PTHR12599">
    <property type="entry name" value="PTERIN-4-ALPHA-CARBINOLAMINE DEHYDRATASE"/>
    <property type="match status" value="1"/>
</dbReference>
<evidence type="ECO:0000256" key="2">
    <source>
        <dbReference type="ARBA" id="ARBA00006472"/>
    </source>
</evidence>
<dbReference type="GO" id="GO:0008124">
    <property type="term" value="F:4-alpha-hydroxytetrahydrobiopterin dehydratase activity"/>
    <property type="evidence" value="ECO:0007669"/>
    <property type="project" value="UniProtKB-UniRule"/>
</dbReference>
<comment type="similarity">
    <text evidence="2 4">Belongs to the pterin-4-alpha-carbinolamine dehydratase family.</text>
</comment>
<reference evidence="5 6" key="1">
    <citation type="submission" date="2016-10" db="EMBL/GenBank/DDBJ databases">
        <authorList>
            <person name="de Groot N.N."/>
        </authorList>
    </citation>
    <scope>NUCLEOTIDE SEQUENCE [LARGE SCALE GENOMIC DNA]</scope>
    <source>
        <strain evidence="5 6">DSM 23581</strain>
    </source>
</reference>
<dbReference type="EC" id="4.2.1.96" evidence="4"/>
<dbReference type="RefSeq" id="WP_093245728.1">
    <property type="nucleotide sequence ID" value="NZ_FNQF01000012.1"/>
</dbReference>
<accession>A0A1H4DMB9</accession>
<evidence type="ECO:0000256" key="1">
    <source>
        <dbReference type="ARBA" id="ARBA00001554"/>
    </source>
</evidence>
<dbReference type="Proteomes" id="UP000198820">
    <property type="component" value="Unassembled WGS sequence"/>
</dbReference>
<dbReference type="Pfam" id="PF01329">
    <property type="entry name" value="Pterin_4a"/>
    <property type="match status" value="1"/>
</dbReference>
<name>A0A1H4DMB9_9FLAO</name>
<organism evidence="5 6">
    <name type="scientific">Psychroflexus halocasei</name>
    <dbReference type="NCBI Taxonomy" id="908615"/>
    <lineage>
        <taxon>Bacteria</taxon>
        <taxon>Pseudomonadati</taxon>
        <taxon>Bacteroidota</taxon>
        <taxon>Flavobacteriia</taxon>
        <taxon>Flavobacteriales</taxon>
        <taxon>Flavobacteriaceae</taxon>
        <taxon>Psychroflexus</taxon>
    </lineage>
</organism>
<dbReference type="EMBL" id="FNQF01000012">
    <property type="protein sequence ID" value="SEA73678.1"/>
    <property type="molecule type" value="Genomic_DNA"/>
</dbReference>
<keyword evidence="6" id="KW-1185">Reference proteome</keyword>
<evidence type="ECO:0000256" key="3">
    <source>
        <dbReference type="ARBA" id="ARBA00023239"/>
    </source>
</evidence>
<dbReference type="HAMAP" id="MF_00434">
    <property type="entry name" value="Pterin_4_alpha"/>
    <property type="match status" value="1"/>
</dbReference>
<keyword evidence="3 4" id="KW-0456">Lyase</keyword>
<evidence type="ECO:0000256" key="4">
    <source>
        <dbReference type="HAMAP-Rule" id="MF_00434"/>
    </source>
</evidence>
<dbReference type="Gene3D" id="3.30.1360.20">
    <property type="entry name" value="Transcriptional coactivator/pterin dehydratase"/>
    <property type="match status" value="1"/>
</dbReference>
<gene>
    <name evidence="5" type="ORF">SAMN05421540_11228</name>
</gene>
<evidence type="ECO:0000313" key="6">
    <source>
        <dbReference type="Proteomes" id="UP000198820"/>
    </source>
</evidence>
<comment type="catalytic activity">
    <reaction evidence="1 4">
        <text>(4aS,6R)-4a-hydroxy-L-erythro-5,6,7,8-tetrahydrobiopterin = (6R)-L-erythro-6,7-dihydrobiopterin + H2O</text>
        <dbReference type="Rhea" id="RHEA:11920"/>
        <dbReference type="ChEBI" id="CHEBI:15377"/>
        <dbReference type="ChEBI" id="CHEBI:15642"/>
        <dbReference type="ChEBI" id="CHEBI:43120"/>
        <dbReference type="EC" id="4.2.1.96"/>
    </reaction>
</comment>